<gene>
    <name evidence="12" type="ORF">PPRIM_AZ9-3.1.T0400077</name>
</gene>
<dbReference type="OMA" id="AICEKMS"/>
<evidence type="ECO:0000256" key="1">
    <source>
        <dbReference type="ARBA" id="ARBA00004342"/>
    </source>
</evidence>
<evidence type="ECO:0000256" key="2">
    <source>
        <dbReference type="ARBA" id="ARBA00006270"/>
    </source>
</evidence>
<keyword evidence="7" id="KW-0342">GTP-binding</keyword>
<dbReference type="GO" id="GO:0003924">
    <property type="term" value="F:GTPase activity"/>
    <property type="evidence" value="ECO:0007669"/>
    <property type="project" value="InterPro"/>
</dbReference>
<evidence type="ECO:0000313" key="12">
    <source>
        <dbReference type="EMBL" id="CAD8067031.1"/>
    </source>
</evidence>
<dbReference type="PANTHER" id="PTHR47980">
    <property type="entry name" value="LD44762P"/>
    <property type="match status" value="1"/>
</dbReference>
<dbReference type="FunFam" id="3.40.50.300:FF:000363">
    <property type="entry name" value="Secretion related GTPase srgA"/>
    <property type="match status" value="1"/>
</dbReference>
<dbReference type="SMART" id="SM00175">
    <property type="entry name" value="RAB"/>
    <property type="match status" value="1"/>
</dbReference>
<reference evidence="12" key="1">
    <citation type="submission" date="2021-01" db="EMBL/GenBank/DDBJ databases">
        <authorList>
            <consortium name="Genoscope - CEA"/>
            <person name="William W."/>
        </authorList>
    </citation>
    <scope>NUCLEOTIDE SEQUENCE</scope>
</reference>
<dbReference type="GO" id="GO:0005886">
    <property type="term" value="C:plasma membrane"/>
    <property type="evidence" value="ECO:0007669"/>
    <property type="project" value="UniProtKB-SubCell"/>
</dbReference>
<evidence type="ECO:0000256" key="6">
    <source>
        <dbReference type="ARBA" id="ARBA00022927"/>
    </source>
</evidence>
<keyword evidence="9" id="KW-0449">Lipoprotein</keyword>
<accession>A0A8S1LLA3</accession>
<dbReference type="InterPro" id="IPR050305">
    <property type="entry name" value="Small_GTPase_Rab"/>
</dbReference>
<dbReference type="AlphaFoldDB" id="A0A8S1LLA3"/>
<keyword evidence="10" id="KW-0636">Prenylation</keyword>
<feature type="region of interest" description="Disordered" evidence="11">
    <location>
        <begin position="180"/>
        <end position="207"/>
    </location>
</feature>
<dbReference type="PROSITE" id="PS51417">
    <property type="entry name" value="ARF"/>
    <property type="match status" value="1"/>
</dbReference>
<evidence type="ECO:0000313" key="13">
    <source>
        <dbReference type="Proteomes" id="UP000688137"/>
    </source>
</evidence>
<dbReference type="GO" id="GO:0015031">
    <property type="term" value="P:protein transport"/>
    <property type="evidence" value="ECO:0007669"/>
    <property type="project" value="UniProtKB-KW"/>
</dbReference>
<dbReference type="SMART" id="SM00174">
    <property type="entry name" value="RHO"/>
    <property type="match status" value="1"/>
</dbReference>
<dbReference type="Pfam" id="PF00071">
    <property type="entry name" value="Ras"/>
    <property type="match status" value="1"/>
</dbReference>
<dbReference type="PROSITE" id="PS51421">
    <property type="entry name" value="RAS"/>
    <property type="match status" value="1"/>
</dbReference>
<proteinExistence type="inferred from homology"/>
<keyword evidence="13" id="KW-1185">Reference proteome</keyword>
<dbReference type="GO" id="GO:0005525">
    <property type="term" value="F:GTP binding"/>
    <property type="evidence" value="ECO:0007669"/>
    <property type="project" value="UniProtKB-KW"/>
</dbReference>
<dbReference type="NCBIfam" id="TIGR00231">
    <property type="entry name" value="small_GTP"/>
    <property type="match status" value="1"/>
</dbReference>
<comment type="caution">
    <text evidence="12">The sequence shown here is derived from an EMBL/GenBank/DDBJ whole genome shotgun (WGS) entry which is preliminary data.</text>
</comment>
<dbReference type="PROSITE" id="PS51420">
    <property type="entry name" value="RHO"/>
    <property type="match status" value="1"/>
</dbReference>
<evidence type="ECO:0000256" key="3">
    <source>
        <dbReference type="ARBA" id="ARBA00022448"/>
    </source>
</evidence>
<evidence type="ECO:0000256" key="4">
    <source>
        <dbReference type="ARBA" id="ARBA00022475"/>
    </source>
</evidence>
<comment type="similarity">
    <text evidence="2">Belongs to the small GTPase superfamily. Rab family.</text>
</comment>
<dbReference type="InterPro" id="IPR001806">
    <property type="entry name" value="Small_GTPase"/>
</dbReference>
<sequence length="207" mass="23258">MSMQQEYDYLFKILLIGNSAVGKSSLLLRFADNVFNESFLPTIGVDFKIRTFDLNGKTVKLQIWDTAGQERFKTITNSYYKGAHGIILVYDVTDKQSFKDVENWLAEVEKYANENVVRVLVGNKVDLESKREVTQEEGKELADSLNIRFIETSAKNSSNVEKAFITLANEIKAKVAKSSEAMPIKTGTGPRITPDQQQNTVKDNGCC</sequence>
<dbReference type="PROSITE" id="PS51419">
    <property type="entry name" value="RAB"/>
    <property type="match status" value="1"/>
</dbReference>
<evidence type="ECO:0000256" key="8">
    <source>
        <dbReference type="ARBA" id="ARBA00023136"/>
    </source>
</evidence>
<protein>
    <submittedName>
        <fullName evidence="12">Uncharacterized protein</fullName>
    </submittedName>
</protein>
<evidence type="ECO:0000256" key="11">
    <source>
        <dbReference type="SAM" id="MobiDB-lite"/>
    </source>
</evidence>
<feature type="compositionally biased region" description="Polar residues" evidence="11">
    <location>
        <begin position="194"/>
        <end position="207"/>
    </location>
</feature>
<dbReference type="SMART" id="SM00173">
    <property type="entry name" value="RAS"/>
    <property type="match status" value="1"/>
</dbReference>
<dbReference type="SMART" id="SM00177">
    <property type="entry name" value="ARF"/>
    <property type="match status" value="1"/>
</dbReference>
<dbReference type="InterPro" id="IPR005225">
    <property type="entry name" value="Small_GTP-bd"/>
</dbReference>
<organism evidence="12 13">
    <name type="scientific">Paramecium primaurelia</name>
    <dbReference type="NCBI Taxonomy" id="5886"/>
    <lineage>
        <taxon>Eukaryota</taxon>
        <taxon>Sar</taxon>
        <taxon>Alveolata</taxon>
        <taxon>Ciliophora</taxon>
        <taxon>Intramacronucleata</taxon>
        <taxon>Oligohymenophorea</taxon>
        <taxon>Peniculida</taxon>
        <taxon>Parameciidae</taxon>
        <taxon>Paramecium</taxon>
    </lineage>
</organism>
<dbReference type="EMBL" id="CAJJDM010000039">
    <property type="protein sequence ID" value="CAD8067031.1"/>
    <property type="molecule type" value="Genomic_DNA"/>
</dbReference>
<keyword evidence="4" id="KW-1003">Cell membrane</keyword>
<keyword evidence="6" id="KW-0653">Protein transport</keyword>
<name>A0A8S1LLA3_PARPR</name>
<dbReference type="SMART" id="SM00176">
    <property type="entry name" value="RAN"/>
    <property type="match status" value="1"/>
</dbReference>
<keyword evidence="5" id="KW-0547">Nucleotide-binding</keyword>
<evidence type="ECO:0000256" key="5">
    <source>
        <dbReference type="ARBA" id="ARBA00022741"/>
    </source>
</evidence>
<dbReference type="Proteomes" id="UP000688137">
    <property type="component" value="Unassembled WGS sequence"/>
</dbReference>
<keyword evidence="8" id="KW-0472">Membrane</keyword>
<evidence type="ECO:0000256" key="10">
    <source>
        <dbReference type="ARBA" id="ARBA00023289"/>
    </source>
</evidence>
<evidence type="ECO:0000256" key="9">
    <source>
        <dbReference type="ARBA" id="ARBA00023288"/>
    </source>
</evidence>
<comment type="subcellular location">
    <subcellularLocation>
        <location evidence="1">Cell membrane</location>
        <topology evidence="1">Lipid-anchor</topology>
        <orientation evidence="1">Cytoplasmic side</orientation>
    </subcellularLocation>
</comment>
<keyword evidence="3" id="KW-0813">Transport</keyword>
<dbReference type="CDD" id="cd01867">
    <property type="entry name" value="Rab8_Rab10_Rab13_like"/>
    <property type="match status" value="1"/>
</dbReference>
<evidence type="ECO:0000256" key="7">
    <source>
        <dbReference type="ARBA" id="ARBA00023134"/>
    </source>
</evidence>